<dbReference type="PANTHER" id="PTHR30251">
    <property type="entry name" value="PILUS ASSEMBLY CHAPERONE"/>
    <property type="match status" value="1"/>
</dbReference>
<evidence type="ECO:0000313" key="12">
    <source>
        <dbReference type="Proteomes" id="UP000183155"/>
    </source>
</evidence>
<feature type="domain" description="Pili assembly chaperone N-terminal" evidence="7">
    <location>
        <begin position="26"/>
        <end position="148"/>
    </location>
</feature>
<dbReference type="STRING" id="47884.SAMN04490203_2891"/>
<dbReference type="InterPro" id="IPR008962">
    <property type="entry name" value="PapD-like_sf"/>
</dbReference>
<keyword evidence="5" id="KW-0143">Chaperone</keyword>
<dbReference type="Proteomes" id="UP000036395">
    <property type="component" value="Unassembled WGS sequence"/>
</dbReference>
<feature type="chain" id="PRO_5005272804" evidence="6">
    <location>
        <begin position="26"/>
        <end position="240"/>
    </location>
</feature>
<keyword evidence="12" id="KW-1185">Reference proteome</keyword>
<evidence type="ECO:0000256" key="6">
    <source>
        <dbReference type="SAM" id="SignalP"/>
    </source>
</evidence>
<evidence type="ECO:0000313" key="10">
    <source>
        <dbReference type="EMBL" id="SEC67802.1"/>
    </source>
</evidence>
<dbReference type="InterPro" id="IPR036316">
    <property type="entry name" value="Pili_assmbl_chap_C_dom_sf"/>
</dbReference>
<protein>
    <submittedName>
        <fullName evidence="10">Fimbrial chaperone protein</fullName>
    </submittedName>
    <submittedName>
        <fullName evidence="9">Molecular chaperone</fullName>
    </submittedName>
</protein>
<evidence type="ECO:0000256" key="2">
    <source>
        <dbReference type="ARBA" id="ARBA00007399"/>
    </source>
</evidence>
<comment type="caution">
    <text evidence="9">The sequence shown here is derived from an EMBL/GenBank/DDBJ whole genome shotgun (WGS) entry which is preliminary data.</text>
</comment>
<dbReference type="InterPro" id="IPR016147">
    <property type="entry name" value="Pili_assmbl_chaperone_N"/>
</dbReference>
<reference evidence="10 12" key="2">
    <citation type="submission" date="2016-10" db="EMBL/GenBank/DDBJ databases">
        <authorList>
            <person name="Varghese N."/>
            <person name="Submissions S."/>
        </authorList>
    </citation>
    <scope>NUCLEOTIDE SEQUENCE [LARGE SCALE GENOMIC DNA]</scope>
    <source>
        <strain evidence="10 12">BS3652</strain>
    </source>
</reference>
<keyword evidence="3 6" id="KW-0732">Signal</keyword>
<evidence type="ECO:0000256" key="4">
    <source>
        <dbReference type="ARBA" id="ARBA00022764"/>
    </source>
</evidence>
<dbReference type="InterPro" id="IPR016148">
    <property type="entry name" value="Pili_assmbl_chaperone_C"/>
</dbReference>
<keyword evidence="4" id="KW-0574">Periplasm</keyword>
<dbReference type="Pfam" id="PF02753">
    <property type="entry name" value="PapD_C"/>
    <property type="match status" value="1"/>
</dbReference>
<dbReference type="PRINTS" id="PR00969">
    <property type="entry name" value="CHAPERONPILI"/>
</dbReference>
<dbReference type="EMBL" id="JYLA01000005">
    <property type="protein sequence ID" value="KMM84159.1"/>
    <property type="molecule type" value="Genomic_DNA"/>
</dbReference>
<feature type="domain" description="Pili assembly chaperone C-terminal" evidence="8">
    <location>
        <begin position="170"/>
        <end position="234"/>
    </location>
</feature>
<feature type="signal peptide" evidence="6">
    <location>
        <begin position="1"/>
        <end position="25"/>
    </location>
</feature>
<dbReference type="Proteomes" id="UP000183155">
    <property type="component" value="Unassembled WGS sequence"/>
</dbReference>
<accession>A0A0J6GPW8</accession>
<dbReference type="OrthoDB" id="9131059at2"/>
<comment type="similarity">
    <text evidence="2">Belongs to the periplasmic pilus chaperone family.</text>
</comment>
<dbReference type="InterPro" id="IPR001829">
    <property type="entry name" value="Pili_assmbl_chaperone_bac"/>
</dbReference>
<evidence type="ECO:0000313" key="11">
    <source>
        <dbReference type="Proteomes" id="UP000036395"/>
    </source>
</evidence>
<dbReference type="GO" id="GO:0071555">
    <property type="term" value="P:cell wall organization"/>
    <property type="evidence" value="ECO:0007669"/>
    <property type="project" value="InterPro"/>
</dbReference>
<gene>
    <name evidence="10" type="ORF">SAMN04490203_2891</name>
    <name evidence="9" type="ORF">TU78_12935</name>
</gene>
<dbReference type="InterPro" id="IPR050643">
    <property type="entry name" value="Periplasmic_pilus_chap"/>
</dbReference>
<reference evidence="9 11" key="1">
    <citation type="submission" date="2015-02" db="EMBL/GenBank/DDBJ databases">
        <title>Pseudomonas helleri sp. nov. and Pseudomonas weihenstephanensis sp. nov., isolated from raw cows milk.</title>
        <authorList>
            <person name="von Neubeck M."/>
            <person name="Huptas C."/>
            <person name="Wenning M."/>
            <person name="Scherer S."/>
        </authorList>
    </citation>
    <scope>NUCLEOTIDE SEQUENCE [LARGE SCALE GENOMIC DNA]</scope>
    <source>
        <strain evidence="9 11">DSM 21104</strain>
    </source>
</reference>
<dbReference type="RefSeq" id="WP_048381840.1">
    <property type="nucleotide sequence ID" value="NZ_FNRS01000001.1"/>
</dbReference>
<evidence type="ECO:0000256" key="3">
    <source>
        <dbReference type="ARBA" id="ARBA00022729"/>
    </source>
</evidence>
<comment type="subcellular location">
    <subcellularLocation>
        <location evidence="1">Periplasm</location>
    </subcellularLocation>
</comment>
<name>A0A0J6GPW8_PSETA</name>
<proteinExistence type="inferred from homology"/>
<dbReference type="InterPro" id="IPR013783">
    <property type="entry name" value="Ig-like_fold"/>
</dbReference>
<sequence>MSRLKKVTLALALTVCSLLAHNAIASVVMTGTRVIYPAQAQEKMVQLTNQDTHPYLVQMWVDSDPLNTTAQSASAPFIANPQVFRVNPNSGQVVRLVFTGKDLPKDRETLFYLSFLQMPAIKASELQANKLLLSVNSRMKLFYRPQALAGNPDELSKSLSFKAQNKTLVVSNNSGYFATVRSAQVVRNGKSFPLKQAVMIPPLSQLDWALPAGFSVNGGDILRLTLVNDFGADVTTDLPL</sequence>
<dbReference type="Pfam" id="PF00345">
    <property type="entry name" value="PapD_N"/>
    <property type="match status" value="1"/>
</dbReference>
<dbReference type="SUPFAM" id="SSF49584">
    <property type="entry name" value="Periplasmic chaperone C-domain"/>
    <property type="match status" value="1"/>
</dbReference>
<evidence type="ECO:0000313" key="9">
    <source>
        <dbReference type="EMBL" id="KMM84159.1"/>
    </source>
</evidence>
<dbReference type="AlphaFoldDB" id="A0A0J6GPW8"/>
<dbReference type="PANTHER" id="PTHR30251:SF25">
    <property type="entry name" value="FIMBRIAE CHAPARONE"/>
    <property type="match status" value="1"/>
</dbReference>
<evidence type="ECO:0000256" key="1">
    <source>
        <dbReference type="ARBA" id="ARBA00004418"/>
    </source>
</evidence>
<dbReference type="GO" id="GO:0030288">
    <property type="term" value="C:outer membrane-bounded periplasmic space"/>
    <property type="evidence" value="ECO:0007669"/>
    <property type="project" value="InterPro"/>
</dbReference>
<dbReference type="SUPFAM" id="SSF49354">
    <property type="entry name" value="PapD-like"/>
    <property type="match status" value="1"/>
</dbReference>
<evidence type="ECO:0000259" key="7">
    <source>
        <dbReference type="Pfam" id="PF00345"/>
    </source>
</evidence>
<dbReference type="Gene3D" id="2.60.40.10">
    <property type="entry name" value="Immunoglobulins"/>
    <property type="match status" value="2"/>
</dbReference>
<dbReference type="PATRIC" id="fig|47884.3.peg.3038"/>
<dbReference type="EMBL" id="FNRS01000001">
    <property type="protein sequence ID" value="SEC67802.1"/>
    <property type="molecule type" value="Genomic_DNA"/>
</dbReference>
<evidence type="ECO:0000256" key="5">
    <source>
        <dbReference type="ARBA" id="ARBA00023186"/>
    </source>
</evidence>
<evidence type="ECO:0000259" key="8">
    <source>
        <dbReference type="Pfam" id="PF02753"/>
    </source>
</evidence>
<organism evidence="9 11">
    <name type="scientific">Pseudomonas taetrolens</name>
    <dbReference type="NCBI Taxonomy" id="47884"/>
    <lineage>
        <taxon>Bacteria</taxon>
        <taxon>Pseudomonadati</taxon>
        <taxon>Pseudomonadota</taxon>
        <taxon>Gammaproteobacteria</taxon>
        <taxon>Pseudomonadales</taxon>
        <taxon>Pseudomonadaceae</taxon>
        <taxon>Pseudomonas</taxon>
    </lineage>
</organism>